<evidence type="ECO:0000313" key="2">
    <source>
        <dbReference type="Proteomes" id="UP000309997"/>
    </source>
</evidence>
<name>A0ACC4CVH1_POPAL</name>
<organism evidence="1 2">
    <name type="scientific">Populus alba</name>
    <name type="common">White poplar</name>
    <dbReference type="NCBI Taxonomy" id="43335"/>
    <lineage>
        <taxon>Eukaryota</taxon>
        <taxon>Viridiplantae</taxon>
        <taxon>Streptophyta</taxon>
        <taxon>Embryophyta</taxon>
        <taxon>Tracheophyta</taxon>
        <taxon>Spermatophyta</taxon>
        <taxon>Magnoliopsida</taxon>
        <taxon>eudicotyledons</taxon>
        <taxon>Gunneridae</taxon>
        <taxon>Pentapetalae</taxon>
        <taxon>rosids</taxon>
        <taxon>fabids</taxon>
        <taxon>Malpighiales</taxon>
        <taxon>Salicaceae</taxon>
        <taxon>Saliceae</taxon>
        <taxon>Populus</taxon>
    </lineage>
</organism>
<dbReference type="Proteomes" id="UP000309997">
    <property type="component" value="Unassembled WGS sequence"/>
</dbReference>
<reference evidence="1 2" key="1">
    <citation type="journal article" date="2024" name="Plant Biotechnol. J.">
        <title>Genome and CRISPR/Cas9 system of a widespread forest tree (Populus alba) in the world.</title>
        <authorList>
            <person name="Liu Y.J."/>
            <person name="Jiang P.F."/>
            <person name="Han X.M."/>
            <person name="Li X.Y."/>
            <person name="Wang H.M."/>
            <person name="Wang Y.J."/>
            <person name="Wang X.X."/>
            <person name="Zeng Q.Y."/>
        </authorList>
    </citation>
    <scope>NUCLEOTIDE SEQUENCE [LARGE SCALE GENOMIC DNA]</scope>
    <source>
        <strain evidence="2">cv. PAL-ZL1</strain>
    </source>
</reference>
<proteinExistence type="predicted"/>
<sequence>MYLSPSLQPSWPLSVKDIFVRHGMSAAMKVSFARLRPSRNHVVKPSLGPILSPATSLVHQALPPVPSSAPLPRRHSGHHHRHGKPVVTAPFPSEEQSCDQICTEPLTASLSGSPCGCVYPMKVRLLLDVAPYAVFPVMRELESEVAAGTYLEQSQVIIMGASADSQNQGKTVVDINLVPLGEKFDNTTAILIYDRFWKNKMPLNITLFGNYVVIYISYPGIPSSPPYPNYTGSGPSGSAGDLPITANFVSKTQRMNLRTITTIALSAFVVLVVCIGAIAVVVKWRKSGRPSSAVGPAFTSSINKRSGIGSFLSSSIASSASMSLMSNMATCMLSVKTFSFAELEKATDKFSSKRILGEGGFGRVYRGSMEDGTEVAFKVLTRDNQNGDREFVAEVEMLSRLHHRNLVKLIGICIEGHTRCLVYELIRNGSVESHLHDETCGDYCSQKESSILGSDFKCDLVPSDSSWWNAGGTPPRLTYGQASSFITMDYSSGPLEEMESRPFSASSLAADHLSLPIRHMNRSGPLRTVFGIQGVSLSSDFENPDSYYTKVGDLGCGAAGVDFLAAVASFPKPDDKIRSTSLKVQGGGNAANALTCAARLGLNPRLISKVADDIQGRGVLEELESDGVDTSFFVVSKEGNSPSTYIIVDNETKTRTCIHTPGYPPMIPDELSRSSLLSALDGARLVYLDGRLHEAALVIAQETARKNIPILIDVERKREGLDDLLPLASYAVCSSKFPLAWTEAPSISSALVSMLLRLPKIKFVIVTLGEDGCIMLERSTEEAPASEEKDVDSLLESLKQRKDDNVAIPTCYASPLTKIRANGIGTVNGRLLVGTAEKIPPPELVDTTGAGDAFIGAVLYAICADMPPEKMLPFASQVAAAGCRALGARTGLPHRTDPRLAAFLH</sequence>
<accession>A0ACC4CVH1</accession>
<comment type="caution">
    <text evidence="1">The sequence shown here is derived from an EMBL/GenBank/DDBJ whole genome shotgun (WGS) entry which is preliminary data.</text>
</comment>
<evidence type="ECO:0000313" key="1">
    <source>
        <dbReference type="EMBL" id="KAL3604619.1"/>
    </source>
</evidence>
<dbReference type="EMBL" id="RCHU02000002">
    <property type="protein sequence ID" value="KAL3604619.1"/>
    <property type="molecule type" value="Genomic_DNA"/>
</dbReference>
<gene>
    <name evidence="1" type="ORF">D5086_005478</name>
</gene>
<keyword evidence="2" id="KW-1185">Reference proteome</keyword>
<protein>
    <submittedName>
        <fullName evidence="1">Uncharacterized protein</fullName>
    </submittedName>
</protein>